<feature type="transmembrane region" description="Helical" evidence="7">
    <location>
        <begin position="20"/>
        <end position="38"/>
    </location>
</feature>
<keyword evidence="10" id="KW-1185">Reference proteome</keyword>
<feature type="transmembrane region" description="Helical" evidence="7">
    <location>
        <begin position="241"/>
        <end position="266"/>
    </location>
</feature>
<dbReference type="EMBL" id="JAUYVI010000002">
    <property type="protein sequence ID" value="MDQ7247585.1"/>
    <property type="molecule type" value="Genomic_DNA"/>
</dbReference>
<dbReference type="CDD" id="cd06261">
    <property type="entry name" value="TM_PBP2"/>
    <property type="match status" value="1"/>
</dbReference>
<feature type="domain" description="ABC transmembrane type-1" evidence="8">
    <location>
        <begin position="75"/>
        <end position="266"/>
    </location>
</feature>
<dbReference type="PANTHER" id="PTHR43744">
    <property type="entry name" value="ABC TRANSPORTER PERMEASE PROTEIN MG189-RELATED-RELATED"/>
    <property type="match status" value="1"/>
</dbReference>
<keyword evidence="4 7" id="KW-0812">Transmembrane</keyword>
<keyword evidence="6 7" id="KW-0472">Membrane</keyword>
<evidence type="ECO:0000256" key="6">
    <source>
        <dbReference type="ARBA" id="ARBA00023136"/>
    </source>
</evidence>
<comment type="caution">
    <text evidence="9">The sequence shown here is derived from an EMBL/GenBank/DDBJ whole genome shotgun (WGS) entry which is preliminary data.</text>
</comment>
<dbReference type="PROSITE" id="PS50928">
    <property type="entry name" value="ABC_TM1"/>
    <property type="match status" value="1"/>
</dbReference>
<gene>
    <name evidence="9" type="ORF">Q8A70_07895</name>
</gene>
<comment type="subcellular location">
    <subcellularLocation>
        <location evidence="1 7">Cell membrane</location>
        <topology evidence="1 7">Multi-pass membrane protein</topology>
    </subcellularLocation>
</comment>
<dbReference type="SUPFAM" id="SSF161098">
    <property type="entry name" value="MetI-like"/>
    <property type="match status" value="1"/>
</dbReference>
<feature type="transmembrane region" description="Helical" evidence="7">
    <location>
        <begin position="144"/>
        <end position="161"/>
    </location>
</feature>
<proteinExistence type="inferred from homology"/>
<feature type="transmembrane region" description="Helical" evidence="7">
    <location>
        <begin position="198"/>
        <end position="221"/>
    </location>
</feature>
<dbReference type="PANTHER" id="PTHR43744:SF12">
    <property type="entry name" value="ABC TRANSPORTER PERMEASE PROTEIN MG189-RELATED"/>
    <property type="match status" value="1"/>
</dbReference>
<feature type="transmembrane region" description="Helical" evidence="7">
    <location>
        <begin position="110"/>
        <end position="132"/>
    </location>
</feature>
<dbReference type="Pfam" id="PF00528">
    <property type="entry name" value="BPD_transp_1"/>
    <property type="match status" value="1"/>
</dbReference>
<evidence type="ECO:0000256" key="3">
    <source>
        <dbReference type="ARBA" id="ARBA00022475"/>
    </source>
</evidence>
<keyword evidence="3" id="KW-1003">Cell membrane</keyword>
<reference evidence="10" key="1">
    <citation type="submission" date="2023-08" db="EMBL/GenBank/DDBJ databases">
        <title>Rhodospirillaceae gen. nov., a novel taxon isolated from the Yangtze River Yuezi River estuary sludge.</title>
        <authorList>
            <person name="Ruan L."/>
        </authorList>
    </citation>
    <scope>NUCLEOTIDE SEQUENCE [LARGE SCALE GENOMIC DNA]</scope>
    <source>
        <strain evidence="10">R-7</strain>
    </source>
</reference>
<keyword evidence="5 7" id="KW-1133">Transmembrane helix</keyword>
<evidence type="ECO:0000256" key="5">
    <source>
        <dbReference type="ARBA" id="ARBA00022989"/>
    </source>
</evidence>
<keyword evidence="2 7" id="KW-0813">Transport</keyword>
<protein>
    <submittedName>
        <fullName evidence="9">Carbohydrate ABC transporter permease</fullName>
    </submittedName>
</protein>
<name>A0ABU0YIP0_9PROT</name>
<evidence type="ECO:0000313" key="9">
    <source>
        <dbReference type="EMBL" id="MDQ7247585.1"/>
    </source>
</evidence>
<feature type="transmembrane region" description="Helical" evidence="7">
    <location>
        <begin position="81"/>
        <end position="103"/>
    </location>
</feature>
<dbReference type="Gene3D" id="1.10.3720.10">
    <property type="entry name" value="MetI-like"/>
    <property type="match status" value="1"/>
</dbReference>
<sequence>MIRIEPAPWESRWPDRLAMLVLLLGAIAMVGPFIWMLSTSLKLPEDQYAGGLIPPTLSFENYSKIFEIMPFQTLLWNSIKIALISTFGQLLTCSMAAFVFAIVKFPGRHALFVLLLVTLMVPQQITAIPQFILFKWLGLYGTQAPLYLPSFLGGAFGVFLMRQYFLTIPIELAEAARIDGASLMTIYWKIYLPLAKPALAAFAIFAFLFSWNDLFTALIYLPSDLDKTTLPVGLALFQVQFAGKWTIMMAAVLVSVAPIMVAFFIAQKHFIEGVALSGLK</sequence>
<accession>A0ABU0YIP0</accession>
<evidence type="ECO:0000256" key="2">
    <source>
        <dbReference type="ARBA" id="ARBA00022448"/>
    </source>
</evidence>
<comment type="similarity">
    <text evidence="7">Belongs to the binding-protein-dependent transport system permease family.</text>
</comment>
<evidence type="ECO:0000256" key="1">
    <source>
        <dbReference type="ARBA" id="ARBA00004651"/>
    </source>
</evidence>
<dbReference type="Proteomes" id="UP001230156">
    <property type="component" value="Unassembled WGS sequence"/>
</dbReference>
<evidence type="ECO:0000259" key="8">
    <source>
        <dbReference type="PROSITE" id="PS50928"/>
    </source>
</evidence>
<evidence type="ECO:0000313" key="10">
    <source>
        <dbReference type="Proteomes" id="UP001230156"/>
    </source>
</evidence>
<dbReference type="RefSeq" id="WP_379954989.1">
    <property type="nucleotide sequence ID" value="NZ_JAUYVI010000002.1"/>
</dbReference>
<organism evidence="9 10">
    <name type="scientific">Dongia sedimenti</name>
    <dbReference type="NCBI Taxonomy" id="3064282"/>
    <lineage>
        <taxon>Bacteria</taxon>
        <taxon>Pseudomonadati</taxon>
        <taxon>Pseudomonadota</taxon>
        <taxon>Alphaproteobacteria</taxon>
        <taxon>Rhodospirillales</taxon>
        <taxon>Dongiaceae</taxon>
        <taxon>Dongia</taxon>
    </lineage>
</organism>
<dbReference type="InterPro" id="IPR035906">
    <property type="entry name" value="MetI-like_sf"/>
</dbReference>
<evidence type="ECO:0000256" key="7">
    <source>
        <dbReference type="RuleBase" id="RU363032"/>
    </source>
</evidence>
<dbReference type="InterPro" id="IPR000515">
    <property type="entry name" value="MetI-like"/>
</dbReference>
<evidence type="ECO:0000256" key="4">
    <source>
        <dbReference type="ARBA" id="ARBA00022692"/>
    </source>
</evidence>